<dbReference type="RefSeq" id="XP_042929861.1">
    <property type="nucleotide sequence ID" value="XM_043073927.1"/>
</dbReference>
<dbReference type="WormBase" id="Bm421">
    <property type="protein sequence ID" value="BM32984"/>
    <property type="gene ID" value="WBGene00220682"/>
</dbReference>
<accession>A0A4E9ESM0</accession>
<evidence type="ECO:0000313" key="1">
    <source>
        <dbReference type="EMBL" id="CRZ23815.1"/>
    </source>
</evidence>
<dbReference type="WBParaSite" id="Bm421.1">
    <property type="protein sequence ID" value="Bm421.1"/>
    <property type="gene ID" value="WBGene00220682"/>
</dbReference>
<sequence>MIPRTTAFLLRMDNEFLQKLLQSRRYCWCHNLLER</sequence>
<dbReference type="EMBL" id="LN856931">
    <property type="protein sequence ID" value="CRZ23815.1"/>
    <property type="molecule type" value="Genomic_DNA"/>
</dbReference>
<reference evidence="1" key="2">
    <citation type="submission" date="2012-12" db="EMBL/GenBank/DDBJ databases">
        <authorList>
            <person name="Gao Y.W."/>
            <person name="Fan S.T."/>
            <person name="Sun H.T."/>
            <person name="Wang Z."/>
            <person name="Gao X.L."/>
            <person name="Li Y.G."/>
            <person name="Wang T.C."/>
            <person name="Zhang K."/>
            <person name="Xu W.W."/>
            <person name="Yu Z.J."/>
            <person name="Xia X.Z."/>
        </authorList>
    </citation>
    <scope>NUCLEOTIDE SEQUENCE</scope>
    <source>
        <strain evidence="1">FR3</strain>
    </source>
</reference>
<keyword evidence="3" id="KW-1185">Reference proteome</keyword>
<organism evidence="1">
    <name type="scientific">Brugia malayi</name>
    <name type="common">Filarial nematode worm</name>
    <dbReference type="NCBI Taxonomy" id="6279"/>
    <lineage>
        <taxon>Eukaryota</taxon>
        <taxon>Metazoa</taxon>
        <taxon>Ecdysozoa</taxon>
        <taxon>Nematoda</taxon>
        <taxon>Chromadorea</taxon>
        <taxon>Rhabditida</taxon>
        <taxon>Spirurina</taxon>
        <taxon>Spiruromorpha</taxon>
        <taxon>Filarioidea</taxon>
        <taxon>Onchocercidae</taxon>
        <taxon>Brugia</taxon>
    </lineage>
</organism>
<evidence type="ECO:0000313" key="3">
    <source>
        <dbReference type="Proteomes" id="UP000006672"/>
    </source>
</evidence>
<dbReference type="AlphaFoldDB" id="A0A0K0JDN7"/>
<name>A0A0K0JDN7_BRUMA</name>
<accession>A0A0K0JDN7</accession>
<dbReference type="CTD" id="66059784"/>
<dbReference type="Proteomes" id="UP000006672">
    <property type="component" value="Unassembled WGS sequence"/>
</dbReference>
<gene>
    <name evidence="1 4 5" type="ORF">Bm421</name>
    <name evidence="2" type="ORF">BM_BM421</name>
    <name evidence="1" type="ORF">BM_Bm421</name>
</gene>
<reference evidence="2" key="3">
    <citation type="submission" date="2019-04" db="EMBL/GenBank/DDBJ databases">
        <authorList>
            <person name="Howe K."/>
            <person name="Paulini M."/>
            <person name="Williams G."/>
        </authorList>
    </citation>
    <scope>NUCLEOTIDE SEQUENCE [LARGE SCALE GENOMIC DNA]</scope>
    <source>
        <strain evidence="2">FR3</strain>
    </source>
</reference>
<dbReference type="EMBL" id="CAAKNF010000196">
    <property type="protein sequence ID" value="VIO86993.1"/>
    <property type="molecule type" value="Genomic_DNA"/>
</dbReference>
<reference evidence="4" key="4">
    <citation type="submission" date="2019-12" db="UniProtKB">
        <authorList>
            <consortium name="WormBaseParasite"/>
        </authorList>
    </citation>
    <scope>IDENTIFICATION</scope>
</reference>
<dbReference type="GeneID" id="66059784"/>
<evidence type="ECO:0000313" key="5">
    <source>
        <dbReference type="WormBase" id="Bm421"/>
    </source>
</evidence>
<dbReference type="KEGG" id="bmy:BM_BM421"/>
<proteinExistence type="predicted"/>
<evidence type="ECO:0000313" key="2">
    <source>
        <dbReference type="EMBL" id="VIO86993.1"/>
    </source>
</evidence>
<evidence type="ECO:0000313" key="4">
    <source>
        <dbReference type="WBParaSite" id="Bm421.1"/>
    </source>
</evidence>
<protein>
    <submittedName>
        <fullName evidence="1 4">Bm421</fullName>
    </submittedName>
</protein>
<reference evidence="1 3" key="1">
    <citation type="journal article" date="2007" name="Science">
        <title>Draft genome of the filarial nematode parasite Brugia malayi.</title>
        <authorList>
            <person name="Ghedin E."/>
            <person name="Wang S."/>
            <person name="Spiro D."/>
            <person name="Caler E."/>
            <person name="Zhao Q."/>
            <person name="Crabtree J."/>
            <person name="Allen J.E."/>
            <person name="Delcher A.L."/>
            <person name="Guiliano D.B."/>
            <person name="Miranda-Saavedra D."/>
            <person name="Angiuoli S.V."/>
            <person name="Creasy T."/>
            <person name="Amedeo P."/>
            <person name="Haas B."/>
            <person name="El-Sayed N.M."/>
            <person name="Wortman J.R."/>
            <person name="Feldblyum T."/>
            <person name="Tallon L."/>
            <person name="Schatz M."/>
            <person name="Shumway M."/>
            <person name="Koo H."/>
            <person name="Salzberg S.L."/>
            <person name="Schobel S."/>
            <person name="Pertea M."/>
            <person name="Pop M."/>
            <person name="White O."/>
            <person name="Barton G.J."/>
            <person name="Carlow C.K."/>
            <person name="Crawford M.J."/>
            <person name="Daub J."/>
            <person name="Dimmic M.W."/>
            <person name="Estes C.F."/>
            <person name="Foster J.M."/>
            <person name="Ganatra M."/>
            <person name="Gregory W.F."/>
            <person name="Johnson N.M."/>
            <person name="Jin J."/>
            <person name="Komuniecki R."/>
            <person name="Korf I."/>
            <person name="Kumar S."/>
            <person name="Laney S."/>
            <person name="Li B.W."/>
            <person name="Li W."/>
            <person name="Lindblom T.H."/>
            <person name="Lustigman S."/>
            <person name="Ma D."/>
            <person name="Maina C.V."/>
            <person name="Martin D.M."/>
            <person name="McCarter J.P."/>
            <person name="McReynolds L."/>
            <person name="Mitreva M."/>
            <person name="Nutman T.B."/>
            <person name="Parkinson J."/>
            <person name="Peregrin-Alvarez J.M."/>
            <person name="Poole C."/>
            <person name="Ren Q."/>
            <person name="Saunders L."/>
            <person name="Sluder A.E."/>
            <person name="Smith K."/>
            <person name="Stanke M."/>
            <person name="Unnasch T.R."/>
            <person name="Ware J."/>
            <person name="Wei A.D."/>
            <person name="Weil G."/>
            <person name="Williams D.J."/>
            <person name="Zhang Y."/>
            <person name="Williams S.A."/>
            <person name="Fraser-Liggett C."/>
            <person name="Slatko B."/>
            <person name="Blaxter M.L."/>
            <person name="Scott A.L."/>
        </authorList>
    </citation>
    <scope>NUCLEOTIDE SEQUENCE</scope>
    <source>
        <strain evidence="1 3">FR3</strain>
    </source>
</reference>